<keyword evidence="7" id="KW-1185">Reference proteome</keyword>
<dbReference type="InterPro" id="IPR018060">
    <property type="entry name" value="HTH_AraC"/>
</dbReference>
<dbReference type="InterPro" id="IPR009057">
    <property type="entry name" value="Homeodomain-like_sf"/>
</dbReference>
<dbReference type="AlphaFoldDB" id="A0A6G8S3Q0"/>
<dbReference type="SMART" id="SM00342">
    <property type="entry name" value="HTH_ARAC"/>
    <property type="match status" value="1"/>
</dbReference>
<dbReference type="SUPFAM" id="SSF46689">
    <property type="entry name" value="Homeodomain-like"/>
    <property type="match status" value="2"/>
</dbReference>
<dbReference type="Gene3D" id="1.10.10.60">
    <property type="entry name" value="Homeodomain-like"/>
    <property type="match status" value="2"/>
</dbReference>
<feature type="compositionally biased region" description="Polar residues" evidence="4">
    <location>
        <begin position="107"/>
        <end position="121"/>
    </location>
</feature>
<dbReference type="PANTHER" id="PTHR46796">
    <property type="entry name" value="HTH-TYPE TRANSCRIPTIONAL ACTIVATOR RHAS-RELATED"/>
    <property type="match status" value="1"/>
</dbReference>
<dbReference type="PROSITE" id="PS01124">
    <property type="entry name" value="HTH_ARAC_FAMILY_2"/>
    <property type="match status" value="1"/>
</dbReference>
<keyword evidence="2" id="KW-0238">DNA-binding</keyword>
<dbReference type="Gene3D" id="2.60.120.10">
    <property type="entry name" value="Jelly Rolls"/>
    <property type="match status" value="1"/>
</dbReference>
<feature type="domain" description="HTH araC/xylS-type" evidence="5">
    <location>
        <begin position="231"/>
        <end position="329"/>
    </location>
</feature>
<name>A0A6G8S3Q0_9GAMM</name>
<dbReference type="GO" id="GO:0003700">
    <property type="term" value="F:DNA-binding transcription factor activity"/>
    <property type="evidence" value="ECO:0007669"/>
    <property type="project" value="InterPro"/>
</dbReference>
<sequence length="336" mass="38395">MDALSQVLEDIHLKNTEYLYLQTQGEWTFRSPAQSALICHIVMFGELHIHFDNRQHVHLNTGDMLIIPSGMAHVGKSQSQETLLEAVDIEPLFSGLRDDAIHLGHQRQAQNKTTPSKSNTHNAEDHATAKSHQRSLIFTIRSKMDSVMASPLIHALPTYLHLKNALNAQEPEWLRIGLYFVAEETKRKQAGRHKIMDHLVSIMLIECIRDYIANLNDPNNWLTALTHPELSAAFNMIHGHPERAWTVESLAERCFMSRSKFAQLFNEIVGETPLAYLQQHRLRLASQMLRNGQLSIQHIAHQVGYNSETAFSQVFKKHYGLSPSLYRQQSQTQLTE</sequence>
<dbReference type="PRINTS" id="PR00032">
    <property type="entry name" value="HTHARAC"/>
</dbReference>
<reference evidence="6 7" key="1">
    <citation type="submission" date="2020-03" db="EMBL/GenBank/DDBJ databases">
        <authorList>
            <person name="Zhu W."/>
        </authorList>
    </citation>
    <scope>NUCLEOTIDE SEQUENCE [LARGE SCALE GENOMIC DNA]</scope>
    <source>
        <strain evidence="6 7">185</strain>
    </source>
</reference>
<dbReference type="InterPro" id="IPR032783">
    <property type="entry name" value="AraC_lig"/>
</dbReference>
<evidence type="ECO:0000256" key="4">
    <source>
        <dbReference type="SAM" id="MobiDB-lite"/>
    </source>
</evidence>
<evidence type="ECO:0000259" key="5">
    <source>
        <dbReference type="PROSITE" id="PS01124"/>
    </source>
</evidence>
<dbReference type="InterPro" id="IPR014710">
    <property type="entry name" value="RmlC-like_jellyroll"/>
</dbReference>
<dbReference type="SUPFAM" id="SSF51197">
    <property type="entry name" value="Clavaminate synthase-like"/>
    <property type="match status" value="1"/>
</dbReference>
<dbReference type="RefSeq" id="WP_166323953.1">
    <property type="nucleotide sequence ID" value="NZ_CP049916.1"/>
</dbReference>
<dbReference type="PANTHER" id="PTHR46796:SF7">
    <property type="entry name" value="ARAC FAMILY TRANSCRIPTIONAL REGULATOR"/>
    <property type="match status" value="1"/>
</dbReference>
<organism evidence="6 7">
    <name type="scientific">Acinetobacter lanii</name>
    <dbReference type="NCBI Taxonomy" id="2715163"/>
    <lineage>
        <taxon>Bacteria</taxon>
        <taxon>Pseudomonadati</taxon>
        <taxon>Pseudomonadota</taxon>
        <taxon>Gammaproteobacteria</taxon>
        <taxon>Moraxellales</taxon>
        <taxon>Moraxellaceae</taxon>
        <taxon>Acinetobacter</taxon>
    </lineage>
</organism>
<dbReference type="KEGG" id="alj:G8D99_07250"/>
<keyword evidence="1" id="KW-0805">Transcription regulation</keyword>
<protein>
    <submittedName>
        <fullName evidence="6">AraC family transcriptional regulator</fullName>
    </submittedName>
</protein>
<evidence type="ECO:0000256" key="1">
    <source>
        <dbReference type="ARBA" id="ARBA00023015"/>
    </source>
</evidence>
<dbReference type="EMBL" id="CP049916">
    <property type="protein sequence ID" value="QIO08839.1"/>
    <property type="molecule type" value="Genomic_DNA"/>
</dbReference>
<dbReference type="InterPro" id="IPR050204">
    <property type="entry name" value="AraC_XylS_family_regulators"/>
</dbReference>
<dbReference type="Pfam" id="PF12833">
    <property type="entry name" value="HTH_18"/>
    <property type="match status" value="1"/>
</dbReference>
<dbReference type="Pfam" id="PF12852">
    <property type="entry name" value="Cupin_6"/>
    <property type="match status" value="1"/>
</dbReference>
<evidence type="ECO:0000256" key="3">
    <source>
        <dbReference type="ARBA" id="ARBA00023163"/>
    </source>
</evidence>
<gene>
    <name evidence="6" type="ORF">G8D99_07250</name>
</gene>
<evidence type="ECO:0000313" key="7">
    <source>
        <dbReference type="Proteomes" id="UP000501939"/>
    </source>
</evidence>
<evidence type="ECO:0000313" key="6">
    <source>
        <dbReference type="EMBL" id="QIO08839.1"/>
    </source>
</evidence>
<proteinExistence type="predicted"/>
<dbReference type="InterPro" id="IPR020449">
    <property type="entry name" value="Tscrpt_reg_AraC-type_HTH"/>
</dbReference>
<dbReference type="GO" id="GO:0043565">
    <property type="term" value="F:sequence-specific DNA binding"/>
    <property type="evidence" value="ECO:0007669"/>
    <property type="project" value="InterPro"/>
</dbReference>
<dbReference type="Proteomes" id="UP000501939">
    <property type="component" value="Chromosome"/>
</dbReference>
<evidence type="ECO:0000256" key="2">
    <source>
        <dbReference type="ARBA" id="ARBA00023125"/>
    </source>
</evidence>
<accession>A0A6G8S3Q0</accession>
<keyword evidence="3" id="KW-0804">Transcription</keyword>
<feature type="region of interest" description="Disordered" evidence="4">
    <location>
        <begin position="106"/>
        <end position="130"/>
    </location>
</feature>